<name>A0A9X9WDH1_9PROT</name>
<dbReference type="EMBL" id="JAAEDK010000006">
    <property type="protein sequence ID" value="MBR0658381.1"/>
    <property type="molecule type" value="Genomic_DNA"/>
</dbReference>
<dbReference type="Proteomes" id="UP001138708">
    <property type="component" value="Unassembled WGS sequence"/>
</dbReference>
<proteinExistence type="predicted"/>
<protein>
    <submittedName>
        <fullName evidence="1">Uncharacterized protein</fullName>
    </submittedName>
</protein>
<evidence type="ECO:0000313" key="1">
    <source>
        <dbReference type="EMBL" id="MBR0658381.1"/>
    </source>
</evidence>
<gene>
    <name evidence="1" type="ORF">GXW75_03900</name>
</gene>
<evidence type="ECO:0000313" key="2">
    <source>
        <dbReference type="Proteomes" id="UP001138708"/>
    </source>
</evidence>
<comment type="caution">
    <text evidence="1">The sequence shown here is derived from an EMBL/GenBank/DDBJ whole genome shotgun (WGS) entry which is preliminary data.</text>
</comment>
<accession>A0A9X9WDH1</accession>
<reference evidence="1" key="1">
    <citation type="submission" date="2020-01" db="EMBL/GenBank/DDBJ databases">
        <authorList>
            <person name="Rat A."/>
        </authorList>
    </citation>
    <scope>NUCLEOTIDE SEQUENCE</scope>
    <source>
        <strain evidence="1">LMG 31161</strain>
    </source>
</reference>
<organism evidence="1 2">
    <name type="scientific">Neoroseomonas oryzicola</name>
    <dbReference type="NCBI Taxonomy" id="535904"/>
    <lineage>
        <taxon>Bacteria</taxon>
        <taxon>Pseudomonadati</taxon>
        <taxon>Pseudomonadota</taxon>
        <taxon>Alphaproteobacteria</taxon>
        <taxon>Acetobacterales</taxon>
        <taxon>Acetobacteraceae</taxon>
        <taxon>Neoroseomonas</taxon>
    </lineage>
</organism>
<reference evidence="1" key="2">
    <citation type="journal article" date="2021" name="Syst. Appl. Microbiol.">
        <title>Roseomonas hellenica sp. nov., isolated from roots of wild-growing Alkanna tinctoria.</title>
        <authorList>
            <person name="Rat A."/>
            <person name="Naranjo H.D."/>
            <person name="Lebbe L."/>
            <person name="Cnockaert M."/>
            <person name="Krigas N."/>
            <person name="Grigoriadou K."/>
            <person name="Maloupa E."/>
            <person name="Willems A."/>
        </authorList>
    </citation>
    <scope>NUCLEOTIDE SEQUENCE</scope>
    <source>
        <strain evidence="1">LMG 31161</strain>
    </source>
</reference>
<sequence>MESMLCRQSKECYMPHYHTDLAAYCEILDAINTALDCEPSEEGDRLLERGRDLLFGLLRCAIEAGEKIPPGSEKLLLEGWQDRAARIAA</sequence>
<dbReference type="AlphaFoldDB" id="A0A9X9WDH1"/>